<name>A0A0R1UPY4_9LACO</name>
<reference evidence="2 3" key="1">
    <citation type="journal article" date="2015" name="Genome Announc.">
        <title>Expanding the biotechnology potential of lactobacilli through comparative genomics of 213 strains and associated genera.</title>
        <authorList>
            <person name="Sun Z."/>
            <person name="Harris H.M."/>
            <person name="McCann A."/>
            <person name="Guo C."/>
            <person name="Argimon S."/>
            <person name="Zhang W."/>
            <person name="Yang X."/>
            <person name="Jeffery I.B."/>
            <person name="Cooney J.C."/>
            <person name="Kagawa T.F."/>
            <person name="Liu W."/>
            <person name="Song Y."/>
            <person name="Salvetti E."/>
            <person name="Wrobel A."/>
            <person name="Rasinkangas P."/>
            <person name="Parkhill J."/>
            <person name="Rea M.C."/>
            <person name="O'Sullivan O."/>
            <person name="Ritari J."/>
            <person name="Douillard F.P."/>
            <person name="Paul Ross R."/>
            <person name="Yang R."/>
            <person name="Briner A.E."/>
            <person name="Felis G.E."/>
            <person name="de Vos W.M."/>
            <person name="Barrangou R."/>
            <person name="Klaenhammer T.R."/>
            <person name="Caufield P.W."/>
            <person name="Cui Y."/>
            <person name="Zhang H."/>
            <person name="O'Toole P.W."/>
        </authorList>
    </citation>
    <scope>NUCLEOTIDE SEQUENCE [LARGE SCALE GENOMIC DNA]</scope>
    <source>
        <strain evidence="2 3">DSM 18793</strain>
    </source>
</reference>
<dbReference type="STRING" id="417373.GCA_001570685_00944"/>
<protein>
    <submittedName>
        <fullName evidence="2">Uncharacterized protein</fullName>
    </submittedName>
</protein>
<dbReference type="InterPro" id="IPR009309">
    <property type="entry name" value="IreB"/>
</dbReference>
<dbReference type="RefSeq" id="WP_054653295.1">
    <property type="nucleotide sequence ID" value="NZ_AZGC01000020.1"/>
</dbReference>
<comment type="similarity">
    <text evidence="1">Belongs to the UPF0297 family.</text>
</comment>
<keyword evidence="3" id="KW-1185">Reference proteome</keyword>
<dbReference type="Pfam" id="PF06135">
    <property type="entry name" value="IreB"/>
    <property type="match status" value="1"/>
</dbReference>
<dbReference type="OrthoDB" id="9796303at2"/>
<evidence type="ECO:0000256" key="1">
    <source>
        <dbReference type="ARBA" id="ARBA00010888"/>
    </source>
</evidence>
<proteinExistence type="inferred from homology"/>
<gene>
    <name evidence="2" type="ORF">FC21_GL000816</name>
</gene>
<dbReference type="PATRIC" id="fig|1423742.4.peg.850"/>
<dbReference type="PANTHER" id="PTHR40067">
    <property type="entry name" value="UPF0297 PROTEIN YRZL"/>
    <property type="match status" value="1"/>
</dbReference>
<comment type="caution">
    <text evidence="2">The sequence shown here is derived from an EMBL/GenBank/DDBJ whole genome shotgun (WGS) entry which is preliminary data.</text>
</comment>
<evidence type="ECO:0000313" key="2">
    <source>
        <dbReference type="EMBL" id="KRL95228.1"/>
    </source>
</evidence>
<dbReference type="EMBL" id="AZGC01000020">
    <property type="protein sequence ID" value="KRL95228.1"/>
    <property type="molecule type" value="Genomic_DNA"/>
</dbReference>
<dbReference type="PIRSF" id="PIRSF037258">
    <property type="entry name" value="DUF965_bac"/>
    <property type="match status" value="1"/>
</dbReference>
<organism evidence="2 3">
    <name type="scientific">Limosilactobacillus equigenerosi DSM 18793 = JCM 14505</name>
    <dbReference type="NCBI Taxonomy" id="1423742"/>
    <lineage>
        <taxon>Bacteria</taxon>
        <taxon>Bacillati</taxon>
        <taxon>Bacillota</taxon>
        <taxon>Bacilli</taxon>
        <taxon>Lactobacillales</taxon>
        <taxon>Lactobacillaceae</taxon>
        <taxon>Limosilactobacillus</taxon>
    </lineage>
</organism>
<dbReference type="Proteomes" id="UP000051084">
    <property type="component" value="Unassembled WGS sequence"/>
</dbReference>
<dbReference type="AlphaFoldDB" id="A0A0R1UPY4"/>
<accession>A0A0R1UPY4</accession>
<dbReference type="PANTHER" id="PTHR40067:SF1">
    <property type="entry name" value="UPF0297 PROTEIN YRZL"/>
    <property type="match status" value="1"/>
</dbReference>
<evidence type="ECO:0000313" key="3">
    <source>
        <dbReference type="Proteomes" id="UP000051084"/>
    </source>
</evidence>
<sequence>MASDNTMFYDFGQKRDKSIEETLEIVYQALEAKGYNPTNQIVGYLMSGDPAYIPRLNDARNLIRQFQRDEIVEALVNHYLKETEAGK</sequence>
<dbReference type="NCBIfam" id="NF003997">
    <property type="entry name" value="PRK05473.1"/>
    <property type="match status" value="1"/>
</dbReference>